<name>A0A644TED1_9ZZZZ</name>
<dbReference type="InterPro" id="IPR015168">
    <property type="entry name" value="SsuA/THI5"/>
</dbReference>
<dbReference type="GO" id="GO:0009228">
    <property type="term" value="P:thiamine biosynthetic process"/>
    <property type="evidence" value="ECO:0007669"/>
    <property type="project" value="InterPro"/>
</dbReference>
<feature type="domain" description="SsuA/THI5-like" evidence="1">
    <location>
        <begin position="37"/>
        <end position="245"/>
    </location>
</feature>
<comment type="caution">
    <text evidence="2">The sequence shown here is derived from an EMBL/GenBank/DDBJ whole genome shotgun (WGS) entry which is preliminary data.</text>
</comment>
<evidence type="ECO:0000259" key="1">
    <source>
        <dbReference type="Pfam" id="PF09084"/>
    </source>
</evidence>
<proteinExistence type="predicted"/>
<dbReference type="SUPFAM" id="SSF53850">
    <property type="entry name" value="Periplasmic binding protein-like II"/>
    <property type="match status" value="1"/>
</dbReference>
<protein>
    <submittedName>
        <fullName evidence="2">Riboflavin-binding protein RibY</fullName>
    </submittedName>
</protein>
<dbReference type="Gene3D" id="3.40.190.10">
    <property type="entry name" value="Periplasmic binding protein-like II"/>
    <property type="match status" value="2"/>
</dbReference>
<dbReference type="AlphaFoldDB" id="A0A644TED1"/>
<gene>
    <name evidence="2" type="primary">ribY_1</name>
    <name evidence="2" type="ORF">SDC9_10247</name>
</gene>
<sequence length="329" mass="36677">MRKRIIATIAFALLVLAGISAQATKINFQLNWKISGDHAPYYVAMEKGWFKEEGLDVNVMIGQGSGFTVQMVDAGKAQIGISDAPVPIEARAKGANVKIVGIIFDKHPNCMFFWKDSGIKAPQDLKGKTVAVPASDGHKVMWPAFAKLIGLNASDVKFINIEPTAKPAALGSKQADVVFELFTGKPFMEKAVPADQLGWIIWADYGFNAYAHSYIANADFMKNNPEALRKFLKVSYKAWQYTLNNIPEAISILSKYHPINTDDFIANLTAVKEFFKTDRYKNYGIGYIDPSRMQDTINTVKEKGLAMNPDPNYYYSSEFLPSPPFKFNF</sequence>
<reference evidence="2" key="1">
    <citation type="submission" date="2019-08" db="EMBL/GenBank/DDBJ databases">
        <authorList>
            <person name="Kucharzyk K."/>
            <person name="Murdoch R.W."/>
            <person name="Higgins S."/>
            <person name="Loffler F."/>
        </authorList>
    </citation>
    <scope>NUCLEOTIDE SEQUENCE</scope>
</reference>
<dbReference type="EMBL" id="VSSQ01000025">
    <property type="protein sequence ID" value="MPL64592.1"/>
    <property type="molecule type" value="Genomic_DNA"/>
</dbReference>
<dbReference type="PANTHER" id="PTHR31528:SF3">
    <property type="entry name" value="THIAMINE BIOSYNTHESIS PROTEIN HI_0357-RELATED"/>
    <property type="match status" value="1"/>
</dbReference>
<dbReference type="Pfam" id="PF09084">
    <property type="entry name" value="NMT1"/>
    <property type="match status" value="1"/>
</dbReference>
<dbReference type="PANTHER" id="PTHR31528">
    <property type="entry name" value="4-AMINO-5-HYDROXYMETHYL-2-METHYLPYRIMIDINE PHOSPHATE SYNTHASE THI11-RELATED"/>
    <property type="match status" value="1"/>
</dbReference>
<accession>A0A644TED1</accession>
<evidence type="ECO:0000313" key="2">
    <source>
        <dbReference type="EMBL" id="MPL64592.1"/>
    </source>
</evidence>
<organism evidence="2">
    <name type="scientific">bioreactor metagenome</name>
    <dbReference type="NCBI Taxonomy" id="1076179"/>
    <lineage>
        <taxon>unclassified sequences</taxon>
        <taxon>metagenomes</taxon>
        <taxon>ecological metagenomes</taxon>
    </lineage>
</organism>
<dbReference type="InterPro" id="IPR027939">
    <property type="entry name" value="NMT1/THI5"/>
</dbReference>